<organism evidence="5 6">
    <name type="scientific">Limnobaculum zhutongyuii</name>
    <dbReference type="NCBI Taxonomy" id="2498113"/>
    <lineage>
        <taxon>Bacteria</taxon>
        <taxon>Pseudomonadati</taxon>
        <taxon>Pseudomonadota</taxon>
        <taxon>Gammaproteobacteria</taxon>
        <taxon>Enterobacterales</taxon>
        <taxon>Budviciaceae</taxon>
        <taxon>Limnobaculum</taxon>
    </lineage>
</organism>
<dbReference type="PANTHER" id="PTHR37829:SF3">
    <property type="entry name" value="PROTEIN JAYE-RELATED"/>
    <property type="match status" value="1"/>
</dbReference>
<feature type="domain" description="Baseplate J-like C-terminal" evidence="4">
    <location>
        <begin position="267"/>
        <end position="340"/>
    </location>
</feature>
<feature type="domain" description="Baseplate J-like central" evidence="3">
    <location>
        <begin position="190"/>
        <end position="255"/>
    </location>
</feature>
<dbReference type="InterPro" id="IPR058530">
    <property type="entry name" value="Baseplate_J-like_C"/>
</dbReference>
<dbReference type="Proteomes" id="UP000293154">
    <property type="component" value="Chromosome"/>
</dbReference>
<sequence length="356" mass="38638">MPFLTKTFATLRDELLRDLKNGIPDADISADSDYFIRASSIASLVAGIHRDQAWIVRQIFPDTADTEYLELHARTRGLRRKSATFATGSIMVTGEPGSNLPAGSEIKRETRSLFTTEDAVIDDDGVINVRIQASSAGTQENTSAAMNGTLVSAPFGVDSTVIIEPLSGGTDDETDADLLARLLELIRRPPAGGNRHDYRRWALEVDGVTGAYVYPLRRGLGTVDVVIISGSGIAPVELIQTVKDYIEGLRPVTAKDTLILTATLKAVDFIIEITRDGITQDDAINQVTSIIEVAINRLEPGQPLIIAQISAQILTITGITDVNIILPEHNVKPTVDELVVEWIKVGDIQIRGMNDE</sequence>
<dbReference type="KEGG" id="prag:EKN56_02970"/>
<evidence type="ECO:0000259" key="3">
    <source>
        <dbReference type="Pfam" id="PF26078"/>
    </source>
</evidence>
<evidence type="ECO:0000259" key="4">
    <source>
        <dbReference type="Pfam" id="PF26079"/>
    </source>
</evidence>
<dbReference type="Pfam" id="PF26079">
    <property type="entry name" value="Baseplate_J_C"/>
    <property type="match status" value="1"/>
</dbReference>
<comment type="similarity">
    <text evidence="1">Belongs to the Mu gp47/PBSX XkdT family.</text>
</comment>
<dbReference type="Pfam" id="PF26078">
    <property type="entry name" value="Baseplate_J_M"/>
    <property type="match status" value="1"/>
</dbReference>
<feature type="domain" description="Baseplate protein J-like barrel" evidence="2">
    <location>
        <begin position="90"/>
        <end position="169"/>
    </location>
</feature>
<name>A0A411WH99_9GAMM</name>
<dbReference type="EMBL" id="CP034752">
    <property type="protein sequence ID" value="QBH95456.1"/>
    <property type="molecule type" value="Genomic_DNA"/>
</dbReference>
<proteinExistence type="inferred from homology"/>
<accession>A0A411WH99</accession>
<evidence type="ECO:0000256" key="1">
    <source>
        <dbReference type="ARBA" id="ARBA00038087"/>
    </source>
</evidence>
<dbReference type="Pfam" id="PF04865">
    <property type="entry name" value="Baseplate_J"/>
    <property type="match status" value="1"/>
</dbReference>
<dbReference type="InterPro" id="IPR006949">
    <property type="entry name" value="Barrel_Baseplate_J-like"/>
</dbReference>
<dbReference type="RefSeq" id="WP_130590447.1">
    <property type="nucleotide sequence ID" value="NZ_CP034752.1"/>
</dbReference>
<keyword evidence="6" id="KW-1185">Reference proteome</keyword>
<evidence type="ECO:0000259" key="2">
    <source>
        <dbReference type="Pfam" id="PF04865"/>
    </source>
</evidence>
<dbReference type="AlphaFoldDB" id="A0A411WH99"/>
<evidence type="ECO:0000313" key="5">
    <source>
        <dbReference type="EMBL" id="QBH95456.1"/>
    </source>
</evidence>
<dbReference type="PANTHER" id="PTHR37829">
    <property type="entry name" value="PHAGE-LIKE ELEMENT PBSX PROTEIN XKDT"/>
    <property type="match status" value="1"/>
</dbReference>
<protein>
    <submittedName>
        <fullName evidence="5">Baseplate J/gp47 family protein</fullName>
    </submittedName>
</protein>
<evidence type="ECO:0000313" key="6">
    <source>
        <dbReference type="Proteomes" id="UP000293154"/>
    </source>
</evidence>
<dbReference type="InterPro" id="IPR052399">
    <property type="entry name" value="Phage_Baseplate_Assmbl_Protein"/>
</dbReference>
<dbReference type="OrthoDB" id="7565172at2"/>
<dbReference type="InterPro" id="IPR058531">
    <property type="entry name" value="Baseplate_J_M"/>
</dbReference>
<reference evidence="5 6" key="1">
    <citation type="submission" date="2019-03" db="EMBL/GenBank/DDBJ databases">
        <title>Pragia sp. nov. isolated from the gut tract of Carduelis flavirostris.</title>
        <authorList>
            <person name="Ge Y."/>
        </authorList>
    </citation>
    <scope>NUCLEOTIDE SEQUENCE [LARGE SCALE GENOMIC DNA]</scope>
    <source>
        <strain evidence="5 6">CF-458</strain>
    </source>
</reference>
<gene>
    <name evidence="5" type="ORF">EKN56_02970</name>
</gene>